<reference evidence="1 2" key="1">
    <citation type="submission" date="2023-07" db="EMBL/GenBank/DDBJ databases">
        <title>Genomic Encyclopedia of Type Strains, Phase IV (KMG-IV): sequencing the most valuable type-strain genomes for metagenomic binning, comparative biology and taxonomic classification.</title>
        <authorList>
            <person name="Goeker M."/>
        </authorList>
    </citation>
    <scope>NUCLEOTIDE SEQUENCE [LARGE SCALE GENOMIC DNA]</scope>
    <source>
        <strain evidence="1 2">DSM 5896</strain>
    </source>
</reference>
<organism evidence="1 2">
    <name type="scientific">Labrys monachus</name>
    <dbReference type="NCBI Taxonomy" id="217067"/>
    <lineage>
        <taxon>Bacteria</taxon>
        <taxon>Pseudomonadati</taxon>
        <taxon>Pseudomonadota</taxon>
        <taxon>Alphaproteobacteria</taxon>
        <taxon>Hyphomicrobiales</taxon>
        <taxon>Xanthobacteraceae</taxon>
        <taxon>Labrys</taxon>
    </lineage>
</organism>
<dbReference type="EMBL" id="JAUSVK010000001">
    <property type="protein sequence ID" value="MDQ0394881.1"/>
    <property type="molecule type" value="Genomic_DNA"/>
</dbReference>
<evidence type="ECO:0000313" key="2">
    <source>
        <dbReference type="Proteomes" id="UP001237448"/>
    </source>
</evidence>
<protein>
    <recommendedName>
        <fullName evidence="3">Amidinotransferase</fullName>
    </recommendedName>
</protein>
<proteinExistence type="predicted"/>
<dbReference type="Gene3D" id="3.75.10.10">
    <property type="entry name" value="L-arginine/glycine Amidinotransferase, Chain A"/>
    <property type="match status" value="1"/>
</dbReference>
<dbReference type="SUPFAM" id="SSF55909">
    <property type="entry name" value="Pentein"/>
    <property type="match status" value="1"/>
</dbReference>
<dbReference type="Proteomes" id="UP001237448">
    <property type="component" value="Unassembled WGS sequence"/>
</dbReference>
<sequence length="311" mass="34406">MMPKSSTYSIQAPAAVVMVRPHHFTVNTETAADNRFQTGQEPSEDLARRAYDEITRAAETLERHGVAVHLFEDTGEQTPDSVFPNNWFSTHAGGHVALYPMKAPSRRRERRGDVIDMLKARYRVQDVIDYSGLEPDGLFLEGTGAMVLDHIDRVAYAVRSDRTDPIALERFSTHFNFEPMVFDARDADGIAVYHTNVLMCVATDFALIGLDMLTDATRRQEIVARLERSGRRVVALTTDQIARFAGNALELQGRQGRILALSTTALAALEREQIAAIEDSAMLLALDIPTIERAGGSVRCTLAGIHLTPRG</sequence>
<dbReference type="Pfam" id="PF19420">
    <property type="entry name" value="DDAH_eukar"/>
    <property type="match status" value="1"/>
</dbReference>
<dbReference type="PIRSF" id="PIRSF028188">
    <property type="entry name" value="Amdntrnsf_FN0238"/>
    <property type="match status" value="1"/>
</dbReference>
<keyword evidence="2" id="KW-1185">Reference proteome</keyword>
<dbReference type="NCBIfam" id="NF046062">
    <property type="entry name" value="citrull_CtlX"/>
    <property type="match status" value="1"/>
</dbReference>
<dbReference type="PANTHER" id="PTHR43224">
    <property type="entry name" value="AMIDINOTRANSFERASE"/>
    <property type="match status" value="1"/>
</dbReference>
<evidence type="ECO:0008006" key="3">
    <source>
        <dbReference type="Google" id="ProtNLM"/>
    </source>
</evidence>
<comment type="caution">
    <text evidence="1">The sequence shown here is derived from an EMBL/GenBank/DDBJ whole genome shotgun (WGS) entry which is preliminary data.</text>
</comment>
<dbReference type="RefSeq" id="WP_307432769.1">
    <property type="nucleotide sequence ID" value="NZ_JAUSVK010000001.1"/>
</dbReference>
<evidence type="ECO:0000313" key="1">
    <source>
        <dbReference type="EMBL" id="MDQ0394881.1"/>
    </source>
</evidence>
<gene>
    <name evidence="1" type="ORF">J3R73_004673</name>
</gene>
<dbReference type="InterPro" id="IPR014541">
    <property type="entry name" value="Amdntrnsf_FN0238"/>
</dbReference>
<dbReference type="PANTHER" id="PTHR43224:SF1">
    <property type="entry name" value="AMIDINOTRANSFERASE"/>
    <property type="match status" value="1"/>
</dbReference>
<name>A0ABU0FK27_9HYPH</name>
<accession>A0ABU0FK27</accession>